<dbReference type="SUPFAM" id="SSF48264">
    <property type="entry name" value="Cytochrome P450"/>
    <property type="match status" value="1"/>
</dbReference>
<protein>
    <submittedName>
        <fullName evidence="3">Cytochrome P450</fullName>
    </submittedName>
</protein>
<dbReference type="PRINTS" id="PR00359">
    <property type="entry name" value="BP450"/>
</dbReference>
<keyword evidence="2" id="KW-0408">Iron</keyword>
<evidence type="ECO:0000313" key="4">
    <source>
        <dbReference type="Proteomes" id="UP000664617"/>
    </source>
</evidence>
<keyword evidence="4" id="KW-1185">Reference proteome</keyword>
<proteinExistence type="inferred from homology"/>
<dbReference type="Proteomes" id="UP000664617">
    <property type="component" value="Unassembled WGS sequence"/>
</dbReference>
<keyword evidence="2" id="KW-0560">Oxidoreductase</keyword>
<dbReference type="PANTHER" id="PTHR46696:SF1">
    <property type="entry name" value="CYTOCHROME P450 YJIB-RELATED"/>
    <property type="match status" value="1"/>
</dbReference>
<name>A0ABS3I7C6_9MICO</name>
<dbReference type="InterPro" id="IPR036396">
    <property type="entry name" value="Cyt_P450_sf"/>
</dbReference>
<dbReference type="Pfam" id="PF00067">
    <property type="entry name" value="p450"/>
    <property type="match status" value="2"/>
</dbReference>
<gene>
    <name evidence="3" type="ORF">J0911_07565</name>
</gene>
<keyword evidence="2" id="KW-0349">Heme</keyword>
<dbReference type="EMBL" id="JAFMPK010000028">
    <property type="protein sequence ID" value="MBO0608887.1"/>
    <property type="molecule type" value="Genomic_DNA"/>
</dbReference>
<dbReference type="InterPro" id="IPR002397">
    <property type="entry name" value="Cyt_P450_B"/>
</dbReference>
<keyword evidence="2" id="KW-0479">Metal-binding</keyword>
<reference evidence="4" key="1">
    <citation type="submission" date="2023-07" db="EMBL/GenBank/DDBJ databases">
        <title>Myceligenerans salitolerans sp. nov., a halotolerant actinomycete isolated from a salt lake in Xinjiang, China.</title>
        <authorList>
            <person name="Guan T."/>
        </authorList>
    </citation>
    <scope>NUCLEOTIDE SEQUENCE [LARGE SCALE GENOMIC DNA]</scope>
    <source>
        <strain evidence="4">XHU 5031</strain>
    </source>
</reference>
<dbReference type="Gene3D" id="1.10.630.10">
    <property type="entry name" value="Cytochrome P450"/>
    <property type="match status" value="1"/>
</dbReference>
<evidence type="ECO:0000256" key="1">
    <source>
        <dbReference type="ARBA" id="ARBA00010617"/>
    </source>
</evidence>
<evidence type="ECO:0000256" key="2">
    <source>
        <dbReference type="RuleBase" id="RU000461"/>
    </source>
</evidence>
<comment type="caution">
    <text evidence="3">The sequence shown here is derived from an EMBL/GenBank/DDBJ whole genome shotgun (WGS) entry which is preliminary data.</text>
</comment>
<dbReference type="InterPro" id="IPR001128">
    <property type="entry name" value="Cyt_P450"/>
</dbReference>
<accession>A0ABS3I7C6</accession>
<organism evidence="3 4">
    <name type="scientific">Myceligenerans salitolerans</name>
    <dbReference type="NCBI Taxonomy" id="1230528"/>
    <lineage>
        <taxon>Bacteria</taxon>
        <taxon>Bacillati</taxon>
        <taxon>Actinomycetota</taxon>
        <taxon>Actinomycetes</taxon>
        <taxon>Micrococcales</taxon>
        <taxon>Promicromonosporaceae</taxon>
        <taxon>Myceligenerans</taxon>
    </lineage>
</organism>
<dbReference type="PROSITE" id="PS00086">
    <property type="entry name" value="CYTOCHROME_P450"/>
    <property type="match status" value="1"/>
</dbReference>
<comment type="similarity">
    <text evidence="1 2">Belongs to the cytochrome P450 family.</text>
</comment>
<keyword evidence="2" id="KW-0503">Monooxygenase</keyword>
<evidence type="ECO:0000313" key="3">
    <source>
        <dbReference type="EMBL" id="MBO0608887.1"/>
    </source>
</evidence>
<dbReference type="CDD" id="cd11029">
    <property type="entry name" value="CYP107-like"/>
    <property type="match status" value="1"/>
</dbReference>
<dbReference type="PANTHER" id="PTHR46696">
    <property type="entry name" value="P450, PUTATIVE (EUROFUNG)-RELATED"/>
    <property type="match status" value="1"/>
</dbReference>
<dbReference type="PRINTS" id="PR00385">
    <property type="entry name" value="P450"/>
</dbReference>
<dbReference type="InterPro" id="IPR017972">
    <property type="entry name" value="Cyt_P450_CS"/>
</dbReference>
<sequence length="398" mass="42982">MTLDPTGQDLHGEIAAVRQAGPVVPVRLPGGLLAWMVTDHRAIIGLLTDDRVSKDVRHWAAMNTGQVPAGWPLMPWVVGSGMFTAGGAEHRRLRRLAAPAFTGHRTGALAPMIEQIVADTLDDVTTHLDQDRTVDLREKFCFPIPIKTIGALLGVDDDLFDAIKSGANALFDTAVTPEEFAGRFAGLNAAIAELVTRKRHRPGTDLTSALIRARQHGDRYSDEEILETARVVVVAGYETTVNLLDQAIVALLTHPQHLAAAQAGHITWDDVIDETLRHQSPAANLPLRYAVEDIELAGTTIRGGEAILVSFAGAGRDPRIHEHPDKFDPTRTGKTHLGFGYGSHRCLGAPLAILEAKIALPALFDRFRDLTLAEAPEAIPANPGFITNGHARVPVRLS</sequence>